<proteinExistence type="predicted"/>
<dbReference type="InterPro" id="IPR036812">
    <property type="entry name" value="NAD(P)_OxRdtase_dom_sf"/>
</dbReference>
<dbReference type="InterPro" id="IPR023210">
    <property type="entry name" value="NADP_OxRdtase_dom"/>
</dbReference>
<sequence>MSNNNNKMQYVRLGNTGMKVSRICLGGLSFGSSRSFDWIKDEKESIELIGKAYEAGINFFDTANIYSNGESERVLGKAVHYHKMSRSRIVVATKLFFPVMPNVEDFAPSRQQLENDSFNGSFINDWGLSRKHIMDAIEDTLKRLQLDYIDILQIHRLDPHTTMEETMETLHDLIKAGKVRYIGASSMPTWQFQKANNVAEKNGWTPFTCMTNFYNLLYREEEREMIPYCADQKIAVIPWSPLAMGLLTGGGKGRNTLRSEQTNQVFGDQLYDETIAGRVEELASKKNVKPAQIALAWLYSKPYITAPIVGIGNEQHLVDAVGALNIKLTEEETKFLEECYSPRPAHYLT</sequence>
<keyword evidence="1" id="KW-0560">Oxidoreductase</keyword>
<name>A0AAD5K178_9FUNG</name>
<evidence type="ECO:0000256" key="1">
    <source>
        <dbReference type="ARBA" id="ARBA00023002"/>
    </source>
</evidence>
<organism evidence="3 4">
    <name type="scientific">Phascolomyces articulosus</name>
    <dbReference type="NCBI Taxonomy" id="60185"/>
    <lineage>
        <taxon>Eukaryota</taxon>
        <taxon>Fungi</taxon>
        <taxon>Fungi incertae sedis</taxon>
        <taxon>Mucoromycota</taxon>
        <taxon>Mucoromycotina</taxon>
        <taxon>Mucoromycetes</taxon>
        <taxon>Mucorales</taxon>
        <taxon>Lichtheimiaceae</taxon>
        <taxon>Phascolomyces</taxon>
    </lineage>
</organism>
<dbReference type="CDD" id="cd19079">
    <property type="entry name" value="AKR_EcYajO-like"/>
    <property type="match status" value="1"/>
</dbReference>
<dbReference type="FunFam" id="3.20.20.100:FF:000004">
    <property type="entry name" value="Oxidoreductase, aldo/keto reductase"/>
    <property type="match status" value="1"/>
</dbReference>
<feature type="domain" description="NADP-dependent oxidoreductase" evidence="2">
    <location>
        <begin position="22"/>
        <end position="340"/>
    </location>
</feature>
<dbReference type="PANTHER" id="PTHR43364:SF4">
    <property type="entry name" value="NAD(P)-LINKED OXIDOREDUCTASE SUPERFAMILY PROTEIN"/>
    <property type="match status" value="1"/>
</dbReference>
<evidence type="ECO:0000313" key="4">
    <source>
        <dbReference type="Proteomes" id="UP001209540"/>
    </source>
</evidence>
<reference evidence="3" key="2">
    <citation type="submission" date="2023-02" db="EMBL/GenBank/DDBJ databases">
        <authorList>
            <consortium name="DOE Joint Genome Institute"/>
            <person name="Mondo S.J."/>
            <person name="Chang Y."/>
            <person name="Wang Y."/>
            <person name="Ahrendt S."/>
            <person name="Andreopoulos W."/>
            <person name="Barry K."/>
            <person name="Beard J."/>
            <person name="Benny G.L."/>
            <person name="Blankenship S."/>
            <person name="Bonito G."/>
            <person name="Cuomo C."/>
            <person name="Desiro A."/>
            <person name="Gervers K.A."/>
            <person name="Hundley H."/>
            <person name="Kuo A."/>
            <person name="LaButti K."/>
            <person name="Lang B.F."/>
            <person name="Lipzen A."/>
            <person name="O'Donnell K."/>
            <person name="Pangilinan J."/>
            <person name="Reynolds N."/>
            <person name="Sandor L."/>
            <person name="Smith M.W."/>
            <person name="Tsang A."/>
            <person name="Grigoriev I.V."/>
            <person name="Stajich J.E."/>
            <person name="Spatafora J.W."/>
        </authorList>
    </citation>
    <scope>NUCLEOTIDE SEQUENCE</scope>
    <source>
        <strain evidence="3">RSA 2281</strain>
    </source>
</reference>
<accession>A0AAD5K178</accession>
<dbReference type="Pfam" id="PF00248">
    <property type="entry name" value="Aldo_ket_red"/>
    <property type="match status" value="1"/>
</dbReference>
<dbReference type="Proteomes" id="UP001209540">
    <property type="component" value="Unassembled WGS sequence"/>
</dbReference>
<dbReference type="GO" id="GO:0016491">
    <property type="term" value="F:oxidoreductase activity"/>
    <property type="evidence" value="ECO:0007669"/>
    <property type="project" value="UniProtKB-KW"/>
</dbReference>
<keyword evidence="4" id="KW-1185">Reference proteome</keyword>
<dbReference type="Gene3D" id="3.20.20.100">
    <property type="entry name" value="NADP-dependent oxidoreductase domain"/>
    <property type="match status" value="1"/>
</dbReference>
<reference evidence="3" key="1">
    <citation type="journal article" date="2022" name="IScience">
        <title>Evolution of zygomycete secretomes and the origins of terrestrial fungal ecologies.</title>
        <authorList>
            <person name="Chang Y."/>
            <person name="Wang Y."/>
            <person name="Mondo S."/>
            <person name="Ahrendt S."/>
            <person name="Andreopoulos W."/>
            <person name="Barry K."/>
            <person name="Beard J."/>
            <person name="Benny G.L."/>
            <person name="Blankenship S."/>
            <person name="Bonito G."/>
            <person name="Cuomo C."/>
            <person name="Desiro A."/>
            <person name="Gervers K.A."/>
            <person name="Hundley H."/>
            <person name="Kuo A."/>
            <person name="LaButti K."/>
            <person name="Lang B.F."/>
            <person name="Lipzen A."/>
            <person name="O'Donnell K."/>
            <person name="Pangilinan J."/>
            <person name="Reynolds N."/>
            <person name="Sandor L."/>
            <person name="Smith M.E."/>
            <person name="Tsang A."/>
            <person name="Grigoriev I.V."/>
            <person name="Stajich J.E."/>
            <person name="Spatafora J.W."/>
        </authorList>
    </citation>
    <scope>NUCLEOTIDE SEQUENCE</scope>
    <source>
        <strain evidence="3">RSA 2281</strain>
    </source>
</reference>
<comment type="caution">
    <text evidence="3">The sequence shown here is derived from an EMBL/GenBank/DDBJ whole genome shotgun (WGS) entry which is preliminary data.</text>
</comment>
<dbReference type="PANTHER" id="PTHR43364">
    <property type="entry name" value="NADH-SPECIFIC METHYLGLYOXAL REDUCTASE-RELATED"/>
    <property type="match status" value="1"/>
</dbReference>
<dbReference type="GO" id="GO:0005829">
    <property type="term" value="C:cytosol"/>
    <property type="evidence" value="ECO:0007669"/>
    <property type="project" value="UniProtKB-ARBA"/>
</dbReference>
<protein>
    <submittedName>
        <fullName evidence="3">NADP-dependent oxidoreductase domain-containing protein</fullName>
    </submittedName>
</protein>
<evidence type="ECO:0000313" key="3">
    <source>
        <dbReference type="EMBL" id="KAI9264305.1"/>
    </source>
</evidence>
<dbReference type="SUPFAM" id="SSF51430">
    <property type="entry name" value="NAD(P)-linked oxidoreductase"/>
    <property type="match status" value="1"/>
</dbReference>
<dbReference type="AlphaFoldDB" id="A0AAD5K178"/>
<evidence type="ECO:0000259" key="2">
    <source>
        <dbReference type="Pfam" id="PF00248"/>
    </source>
</evidence>
<dbReference type="EMBL" id="JAIXMP010000012">
    <property type="protein sequence ID" value="KAI9264305.1"/>
    <property type="molecule type" value="Genomic_DNA"/>
</dbReference>
<dbReference type="InterPro" id="IPR050523">
    <property type="entry name" value="AKR_Detox_Biosynth"/>
</dbReference>
<gene>
    <name evidence="3" type="ORF">BDA99DRAFT_481537</name>
</gene>